<feature type="compositionally biased region" description="Basic and acidic residues" evidence="1">
    <location>
        <begin position="101"/>
        <end position="115"/>
    </location>
</feature>
<gene>
    <name evidence="2" type="ORF">TraAM80_10457</name>
</gene>
<evidence type="ECO:0000256" key="1">
    <source>
        <dbReference type="SAM" id="MobiDB-lite"/>
    </source>
</evidence>
<keyword evidence="3" id="KW-1185">Reference proteome</keyword>
<dbReference type="GeneID" id="40334390"/>
<sequence>MTEAEVEGKHCSHKPEPLRGMRASVQSADGDGEGVTTNGDQSEIDDVQGSDPGTAGGGEPTQQSDDENGSGSERALEEPNSTGLEQNSEETSPPRPPAPEAPKKEKENRTGEVKNTECALEEEGPEVSGKREMQGCGTSRKSEDGLQSSSSEENLSLTNPGKEDSSPKPASEGETGNNNVGKGANAEQQSQQQQRQLEESGAQEDTKARETSEEKAAALPTSQQNHPSQPQTRAQETQNGVDATKQLSSSDAAGPPGVTTSQISAGSHAQATPSPTSETGDGTAGTQAEDSTEKNSKGKTESDSSVAPHGQQDVATAGAKTSGDKEPAAAAEGAVTNKNNSAITADSDSSAAASHCISPLALLLLACASAAAMVIA</sequence>
<feature type="region of interest" description="Disordered" evidence="1">
    <location>
        <begin position="1"/>
        <end position="350"/>
    </location>
</feature>
<reference evidence="2 3" key="1">
    <citation type="journal article" date="2018" name="BMC Genomics">
        <title>Genomic comparison of Trypanosoma conorhini and Trypanosoma rangeli to Trypanosoma cruzi strains of high and low virulence.</title>
        <authorList>
            <person name="Bradwell K.R."/>
            <person name="Koparde V.N."/>
            <person name="Matveyev A.V."/>
            <person name="Serrano M.G."/>
            <person name="Alves J.M."/>
            <person name="Parikh H."/>
            <person name="Huang B."/>
            <person name="Lee V."/>
            <person name="Espinosa-Alvarez O."/>
            <person name="Ortiz P.A."/>
            <person name="Costa-Martins A.G."/>
            <person name="Teixeira M.M."/>
            <person name="Buck G.A."/>
        </authorList>
    </citation>
    <scope>NUCLEOTIDE SEQUENCE [LARGE SCALE GENOMIC DNA]</scope>
    <source>
        <strain evidence="2 3">AM80</strain>
    </source>
</reference>
<dbReference type="EMBL" id="MKGL01000985">
    <property type="protein sequence ID" value="RNE94993.1"/>
    <property type="molecule type" value="Genomic_DNA"/>
</dbReference>
<dbReference type="Proteomes" id="UP000283634">
    <property type="component" value="Unassembled WGS sequence"/>
</dbReference>
<comment type="caution">
    <text evidence="2">The sequence shown here is derived from an EMBL/GenBank/DDBJ whole genome shotgun (WGS) entry which is preliminary data.</text>
</comment>
<feature type="compositionally biased region" description="Basic and acidic residues" evidence="1">
    <location>
        <begin position="1"/>
        <end position="19"/>
    </location>
</feature>
<evidence type="ECO:0000313" key="3">
    <source>
        <dbReference type="Proteomes" id="UP000283634"/>
    </source>
</evidence>
<evidence type="ECO:0000313" key="2">
    <source>
        <dbReference type="EMBL" id="RNE94993.1"/>
    </source>
</evidence>
<organism evidence="2 3">
    <name type="scientific">Trypanosoma rangeli</name>
    <dbReference type="NCBI Taxonomy" id="5698"/>
    <lineage>
        <taxon>Eukaryota</taxon>
        <taxon>Discoba</taxon>
        <taxon>Euglenozoa</taxon>
        <taxon>Kinetoplastea</taxon>
        <taxon>Metakinetoplastina</taxon>
        <taxon>Trypanosomatida</taxon>
        <taxon>Trypanosomatidae</taxon>
        <taxon>Trypanosoma</taxon>
        <taxon>Herpetosoma</taxon>
    </lineage>
</organism>
<name>A0A422MP95_TRYRA</name>
<feature type="compositionally biased region" description="Basic and acidic residues" evidence="1">
    <location>
        <begin position="291"/>
        <end position="302"/>
    </location>
</feature>
<accession>A0A422MP95</accession>
<feature type="compositionally biased region" description="Polar residues" evidence="1">
    <location>
        <begin position="258"/>
        <end position="289"/>
    </location>
</feature>
<feature type="compositionally biased region" description="Basic and acidic residues" evidence="1">
    <location>
        <begin position="204"/>
        <end position="216"/>
    </location>
</feature>
<feature type="compositionally biased region" description="Low complexity" evidence="1">
    <location>
        <begin position="148"/>
        <end position="159"/>
    </location>
</feature>
<feature type="compositionally biased region" description="Low complexity" evidence="1">
    <location>
        <begin position="341"/>
        <end position="350"/>
    </location>
</feature>
<dbReference type="RefSeq" id="XP_029233079.1">
    <property type="nucleotide sequence ID" value="XM_029387074.1"/>
</dbReference>
<dbReference type="OMA" id="TECALEE"/>
<evidence type="ECO:0008006" key="4">
    <source>
        <dbReference type="Google" id="ProtNLM"/>
    </source>
</evidence>
<dbReference type="AlphaFoldDB" id="A0A422MP95"/>
<protein>
    <recommendedName>
        <fullName evidence="4">Mucin-associated surface protein (MASP)</fullName>
    </recommendedName>
</protein>
<feature type="compositionally biased region" description="Polar residues" evidence="1">
    <location>
        <begin position="220"/>
        <end position="251"/>
    </location>
</feature>
<proteinExistence type="predicted"/>
<feature type="compositionally biased region" description="Polar residues" evidence="1">
    <location>
        <begin position="79"/>
        <end position="91"/>
    </location>
</feature>